<dbReference type="InterPro" id="IPR036890">
    <property type="entry name" value="HATPase_C_sf"/>
</dbReference>
<dbReference type="SUPFAM" id="SSF55874">
    <property type="entry name" value="ATPase domain of HSP90 chaperone/DNA topoisomerase II/histidine kinase"/>
    <property type="match status" value="1"/>
</dbReference>
<dbReference type="Pfam" id="PF02518">
    <property type="entry name" value="HATPase_c"/>
    <property type="match status" value="1"/>
</dbReference>
<protein>
    <recommendedName>
        <fullName evidence="1">Histidine kinase/HSP90-like ATPase domain-containing protein</fullName>
    </recommendedName>
</protein>
<evidence type="ECO:0000313" key="3">
    <source>
        <dbReference type="Proteomes" id="UP001165405"/>
    </source>
</evidence>
<gene>
    <name evidence="2" type="ORF">L1785_19185</name>
</gene>
<reference evidence="2" key="1">
    <citation type="submission" date="2022-01" db="EMBL/GenBank/DDBJ databases">
        <title>Antribacter sp. nov., isolated from Guizhou of China.</title>
        <authorList>
            <person name="Chengliang C."/>
            <person name="Ya Z."/>
        </authorList>
    </citation>
    <scope>NUCLEOTIDE SEQUENCE</scope>
    <source>
        <strain evidence="2">KLBMP 9083</strain>
    </source>
</reference>
<dbReference type="Gene3D" id="3.30.565.10">
    <property type="entry name" value="Histidine kinase-like ATPase, C-terminal domain"/>
    <property type="match status" value="1"/>
</dbReference>
<dbReference type="Proteomes" id="UP001165405">
    <property type="component" value="Unassembled WGS sequence"/>
</dbReference>
<dbReference type="RefSeq" id="WP_236090909.1">
    <property type="nucleotide sequence ID" value="NZ_JAKGSG010000054.1"/>
</dbReference>
<dbReference type="EMBL" id="JAKGSG010000054">
    <property type="protein sequence ID" value="MCF4123100.1"/>
    <property type="molecule type" value="Genomic_DNA"/>
</dbReference>
<evidence type="ECO:0000259" key="1">
    <source>
        <dbReference type="Pfam" id="PF02518"/>
    </source>
</evidence>
<evidence type="ECO:0000313" key="2">
    <source>
        <dbReference type="EMBL" id="MCF4123100.1"/>
    </source>
</evidence>
<dbReference type="AlphaFoldDB" id="A0AA41QGL4"/>
<organism evidence="2 3">
    <name type="scientific">Antribacter soli</name>
    <dbReference type="NCBI Taxonomy" id="2910976"/>
    <lineage>
        <taxon>Bacteria</taxon>
        <taxon>Bacillati</taxon>
        <taxon>Actinomycetota</taxon>
        <taxon>Actinomycetes</taxon>
        <taxon>Micrococcales</taxon>
        <taxon>Promicromonosporaceae</taxon>
        <taxon>Antribacter</taxon>
    </lineage>
</organism>
<accession>A0AA41QGL4</accession>
<sequence>MTSHLTSGRHPCTVIVDVKDQGPGIPAVALERGRSDRGSTGLGLDIVGTCAEATGGGLEVRTDGQWSVVRPALGTALDATTAGAPPTAIVRRRTAPT</sequence>
<keyword evidence="3" id="KW-1185">Reference proteome</keyword>
<proteinExistence type="predicted"/>
<dbReference type="InterPro" id="IPR003594">
    <property type="entry name" value="HATPase_dom"/>
</dbReference>
<comment type="caution">
    <text evidence="2">The sequence shown here is derived from an EMBL/GenBank/DDBJ whole genome shotgun (WGS) entry which is preliminary data.</text>
</comment>
<feature type="domain" description="Histidine kinase/HSP90-like ATPase" evidence="1">
    <location>
        <begin position="12"/>
        <end position="67"/>
    </location>
</feature>
<name>A0AA41QGL4_9MICO</name>